<evidence type="ECO:0000313" key="4">
    <source>
        <dbReference type="Proteomes" id="UP001154282"/>
    </source>
</evidence>
<proteinExistence type="predicted"/>
<evidence type="ECO:0000256" key="1">
    <source>
        <dbReference type="SAM" id="MobiDB-lite"/>
    </source>
</evidence>
<feature type="domain" description="Myb/SANT-like" evidence="2">
    <location>
        <begin position="21"/>
        <end position="117"/>
    </location>
</feature>
<dbReference type="AlphaFoldDB" id="A0AAV0R3Y1"/>
<feature type="compositionally biased region" description="Polar residues" evidence="1">
    <location>
        <begin position="190"/>
        <end position="202"/>
    </location>
</feature>
<dbReference type="PANTHER" id="PTHR46250:SF18">
    <property type="entry name" value="MYB_SANT-LIKE DOMAIN-CONTAINING PROTEIN"/>
    <property type="match status" value="1"/>
</dbReference>
<dbReference type="EMBL" id="CAMGYJ010000010">
    <property type="protein sequence ID" value="CAI0552400.1"/>
    <property type="molecule type" value="Genomic_DNA"/>
</dbReference>
<gene>
    <name evidence="3" type="ORF">LITE_LOCUS46407</name>
</gene>
<protein>
    <recommendedName>
        <fullName evidence="2">Myb/SANT-like domain-containing protein</fullName>
    </recommendedName>
</protein>
<reference evidence="3" key="1">
    <citation type="submission" date="2022-08" db="EMBL/GenBank/DDBJ databases">
        <authorList>
            <person name="Gutierrez-Valencia J."/>
        </authorList>
    </citation>
    <scope>NUCLEOTIDE SEQUENCE</scope>
</reference>
<organism evidence="3 4">
    <name type="scientific">Linum tenue</name>
    <dbReference type="NCBI Taxonomy" id="586396"/>
    <lineage>
        <taxon>Eukaryota</taxon>
        <taxon>Viridiplantae</taxon>
        <taxon>Streptophyta</taxon>
        <taxon>Embryophyta</taxon>
        <taxon>Tracheophyta</taxon>
        <taxon>Spermatophyta</taxon>
        <taxon>Magnoliopsida</taxon>
        <taxon>eudicotyledons</taxon>
        <taxon>Gunneridae</taxon>
        <taxon>Pentapetalae</taxon>
        <taxon>rosids</taxon>
        <taxon>fabids</taxon>
        <taxon>Malpighiales</taxon>
        <taxon>Linaceae</taxon>
        <taxon>Linum</taxon>
    </lineage>
</organism>
<dbReference type="Proteomes" id="UP001154282">
    <property type="component" value="Unassembled WGS sequence"/>
</dbReference>
<evidence type="ECO:0000259" key="2">
    <source>
        <dbReference type="Pfam" id="PF12776"/>
    </source>
</evidence>
<dbReference type="Pfam" id="PF12776">
    <property type="entry name" value="Myb_DNA-bind_3"/>
    <property type="match status" value="1"/>
</dbReference>
<feature type="region of interest" description="Disordered" evidence="1">
    <location>
        <begin position="190"/>
        <end position="219"/>
    </location>
</feature>
<dbReference type="PANTHER" id="PTHR46250">
    <property type="entry name" value="MYB/SANT-LIKE DNA-BINDING DOMAIN PROTEIN-RELATED"/>
    <property type="match status" value="1"/>
</dbReference>
<dbReference type="InterPro" id="IPR024752">
    <property type="entry name" value="Myb/SANT-like_dom"/>
</dbReference>
<keyword evidence="4" id="KW-1185">Reference proteome</keyword>
<accession>A0AAV0R3Y1</accession>
<comment type="caution">
    <text evidence="3">The sequence shown here is derived from an EMBL/GenBank/DDBJ whole genome shotgun (WGS) entry which is preliminary data.</text>
</comment>
<sequence>MGKRKQRDEDMDVACSKTYTYWKEELDKPFADCILELVEKGQIVDGNCKNGAYKQLEKLLQERVPGCRVKAHPNIEGRFKKLKKRWHAITFMRKQSGWGWDEVNKCIVCPEGSWDEFEKKHKSCRGLNKKRFPVYDDLAPVFCKGRASGEHGVDTNVVDAIDLEDDETAPVENEEMDDVLMDEIQAEMAAQNNQSASVTASTDGAPIKKRKKSKTVDEHLANSNEEMRELRPLIKQSVDTIARALGESDDLISKRSNLLRKLEELGGLTTTDIMTALRKLSNNDRDLVTFYSLEADEYKMAFVRGLLG</sequence>
<name>A0AAV0R3Y1_9ROSI</name>
<evidence type="ECO:0000313" key="3">
    <source>
        <dbReference type="EMBL" id="CAI0552400.1"/>
    </source>
</evidence>